<feature type="compositionally biased region" description="Pro residues" evidence="2">
    <location>
        <begin position="483"/>
        <end position="494"/>
    </location>
</feature>
<feature type="region of interest" description="Disordered" evidence="2">
    <location>
        <begin position="465"/>
        <end position="532"/>
    </location>
</feature>
<feature type="compositionally biased region" description="Polar residues" evidence="2">
    <location>
        <begin position="287"/>
        <end position="298"/>
    </location>
</feature>
<dbReference type="InterPro" id="IPR039301">
    <property type="entry name" value="Sip5/DA2"/>
</dbReference>
<accession>A0A507DSU3</accession>
<feature type="region of interest" description="Disordered" evidence="2">
    <location>
        <begin position="1"/>
        <end position="26"/>
    </location>
</feature>
<name>A0A507DSU3_9FUNG</name>
<dbReference type="AlphaFoldDB" id="A0A507DSU3"/>
<evidence type="ECO:0000256" key="1">
    <source>
        <dbReference type="ARBA" id="ARBA00010402"/>
    </source>
</evidence>
<protein>
    <recommendedName>
        <fullName evidence="5">RING-type domain-containing protein</fullName>
    </recommendedName>
</protein>
<evidence type="ECO:0000313" key="4">
    <source>
        <dbReference type="Proteomes" id="UP000318582"/>
    </source>
</evidence>
<evidence type="ECO:0008006" key="5">
    <source>
        <dbReference type="Google" id="ProtNLM"/>
    </source>
</evidence>
<feature type="region of interest" description="Disordered" evidence="2">
    <location>
        <begin position="396"/>
        <end position="428"/>
    </location>
</feature>
<gene>
    <name evidence="3" type="ORF">PhCBS80983_g06068</name>
</gene>
<proteinExistence type="inferred from homology"/>
<evidence type="ECO:0000313" key="3">
    <source>
        <dbReference type="EMBL" id="TPX54028.1"/>
    </source>
</evidence>
<keyword evidence="4" id="KW-1185">Reference proteome</keyword>
<dbReference type="STRING" id="109895.A0A507DSU3"/>
<feature type="compositionally biased region" description="Low complexity" evidence="2">
    <location>
        <begin position="414"/>
        <end position="423"/>
    </location>
</feature>
<comment type="caution">
    <text evidence="3">The sequence shown here is derived from an EMBL/GenBank/DDBJ whole genome shotgun (WGS) entry which is preliminary data.</text>
</comment>
<dbReference type="Proteomes" id="UP000318582">
    <property type="component" value="Unassembled WGS sequence"/>
</dbReference>
<dbReference type="PANTHER" id="PTHR31315">
    <property type="entry name" value="PROTEIN SIP5"/>
    <property type="match status" value="1"/>
</dbReference>
<sequence length="532" mass="57319">MGNTPTRHREDSHSTAPPPPPLVHLGQVAPYEDSVYKNAPQDWDKEVVATLITQQRMAPFYNGLADYEETNESIRVPNAAASQSNRSTTAISSSSSSSSSVNPAPPSWISARRVSTDRNHPSAHLIPHHSHSSSNTNSSNPHHPPALKGKRSLSMPNRLTQQHSSSALRQEDLYKFAIECPICFLYYPANINYSRCCDQPICTECFVQIKRPESTLEPAACPFCVETNFGILYHAPGSPEHKMKLIQAHPDAFTSLSENDLMPPQSAQQLASSLPASTPILDKRESLSTTSSPDQASTPDLLAVPRPPAPFKRRQSVSHQSALVVTSDDLRPDWLRKQQQLALMRAASQRRNTLPINSHAAAIRRTRQMYLESDSRDLAGAAAAAAALVEGLNSHQQHGVGHSSTRHGLGSMPRSGGRIVRSGRGQGGDVGSNYLEAMRNMGADLEELMLMEAIRRSLQAEGETAVTTSVRATATSPDVAPSSAPPPPPPPPVPAISEPLASSTAARSEPNPDPSSSATQQASQQSSLPTQS</sequence>
<feature type="compositionally biased region" description="Polar residues" evidence="2">
    <location>
        <begin position="80"/>
        <end position="91"/>
    </location>
</feature>
<feature type="region of interest" description="Disordered" evidence="2">
    <location>
        <begin position="285"/>
        <end position="321"/>
    </location>
</feature>
<dbReference type="EMBL" id="QEAQ01000175">
    <property type="protein sequence ID" value="TPX54028.1"/>
    <property type="molecule type" value="Genomic_DNA"/>
</dbReference>
<organism evidence="3 4">
    <name type="scientific">Powellomyces hirtus</name>
    <dbReference type="NCBI Taxonomy" id="109895"/>
    <lineage>
        <taxon>Eukaryota</taxon>
        <taxon>Fungi</taxon>
        <taxon>Fungi incertae sedis</taxon>
        <taxon>Chytridiomycota</taxon>
        <taxon>Chytridiomycota incertae sedis</taxon>
        <taxon>Chytridiomycetes</taxon>
        <taxon>Spizellomycetales</taxon>
        <taxon>Powellomycetaceae</taxon>
        <taxon>Powellomyces</taxon>
    </lineage>
</organism>
<dbReference type="GO" id="GO:0005737">
    <property type="term" value="C:cytoplasm"/>
    <property type="evidence" value="ECO:0007669"/>
    <property type="project" value="TreeGrafter"/>
</dbReference>
<feature type="region of interest" description="Disordered" evidence="2">
    <location>
        <begin position="78"/>
        <end position="153"/>
    </location>
</feature>
<dbReference type="PANTHER" id="PTHR31315:SF1">
    <property type="entry name" value="PROTEIN SIP5"/>
    <property type="match status" value="1"/>
</dbReference>
<feature type="compositionally biased region" description="Low complexity" evidence="2">
    <location>
        <begin position="465"/>
        <end position="482"/>
    </location>
</feature>
<feature type="compositionally biased region" description="Low complexity" evidence="2">
    <location>
        <begin position="514"/>
        <end position="532"/>
    </location>
</feature>
<comment type="similarity">
    <text evidence="1">Belongs to the SIP5 family.</text>
</comment>
<evidence type="ECO:0000256" key="2">
    <source>
        <dbReference type="SAM" id="MobiDB-lite"/>
    </source>
</evidence>
<reference evidence="3 4" key="1">
    <citation type="journal article" date="2019" name="Sci. Rep.">
        <title>Comparative genomics of chytrid fungi reveal insights into the obligate biotrophic and pathogenic lifestyle of Synchytrium endobioticum.</title>
        <authorList>
            <person name="van de Vossenberg B.T.L.H."/>
            <person name="Warris S."/>
            <person name="Nguyen H.D.T."/>
            <person name="van Gent-Pelzer M.P.E."/>
            <person name="Joly D.L."/>
            <person name="van de Geest H.C."/>
            <person name="Bonants P.J.M."/>
            <person name="Smith D.S."/>
            <person name="Levesque C.A."/>
            <person name="van der Lee T.A.J."/>
        </authorList>
    </citation>
    <scope>NUCLEOTIDE SEQUENCE [LARGE SCALE GENOMIC DNA]</scope>
    <source>
        <strain evidence="3 4">CBS 809.83</strain>
    </source>
</reference>
<feature type="compositionally biased region" description="Low complexity" evidence="2">
    <location>
        <begin position="132"/>
        <end position="141"/>
    </location>
</feature>